<comment type="caution">
    <text evidence="1">The sequence shown here is derived from an EMBL/GenBank/DDBJ whole genome shotgun (WGS) entry which is preliminary data.</text>
</comment>
<proteinExistence type="predicted"/>
<organism evidence="1 2">
    <name type="scientific">Pomacea canaliculata</name>
    <name type="common">Golden apple snail</name>
    <dbReference type="NCBI Taxonomy" id="400727"/>
    <lineage>
        <taxon>Eukaryota</taxon>
        <taxon>Metazoa</taxon>
        <taxon>Spiralia</taxon>
        <taxon>Lophotrochozoa</taxon>
        <taxon>Mollusca</taxon>
        <taxon>Gastropoda</taxon>
        <taxon>Caenogastropoda</taxon>
        <taxon>Architaenioglossa</taxon>
        <taxon>Ampullarioidea</taxon>
        <taxon>Ampullariidae</taxon>
        <taxon>Pomacea</taxon>
    </lineage>
</organism>
<evidence type="ECO:0000313" key="2">
    <source>
        <dbReference type="Proteomes" id="UP000245119"/>
    </source>
</evidence>
<reference evidence="1 2" key="1">
    <citation type="submission" date="2018-04" db="EMBL/GenBank/DDBJ databases">
        <title>The genome of golden apple snail Pomacea canaliculata provides insight into stress tolerance and invasive adaptation.</title>
        <authorList>
            <person name="Liu C."/>
            <person name="Liu B."/>
            <person name="Ren Y."/>
            <person name="Zhang Y."/>
            <person name="Wang H."/>
            <person name="Li S."/>
            <person name="Jiang F."/>
            <person name="Yin L."/>
            <person name="Zhang G."/>
            <person name="Qian W."/>
            <person name="Fan W."/>
        </authorList>
    </citation>
    <scope>NUCLEOTIDE SEQUENCE [LARGE SCALE GENOMIC DNA]</scope>
    <source>
        <strain evidence="1">SZHN2017</strain>
        <tissue evidence="1">Muscle</tissue>
    </source>
</reference>
<sequence>MFILALGNAEGKSDDSRSLFACGWNVRQRGGATGPLDPPSLEKVPLKRNSNEEQQQMGFVESTLISCFSPAGDFSRCHVTTRTPSTSAEKLLAPALSLFSDRLLMKHRNRPACGPSGRFTSPELRTVVCVQLSQFELAKSQKTQIPRMHNRHVLFANIVIKQHLTPSIA</sequence>
<gene>
    <name evidence="1" type="ORF">C0Q70_14551</name>
</gene>
<protein>
    <submittedName>
        <fullName evidence="1">Uncharacterized protein</fullName>
    </submittedName>
</protein>
<dbReference type="Proteomes" id="UP000245119">
    <property type="component" value="Linkage Group LG9"/>
</dbReference>
<dbReference type="AlphaFoldDB" id="A0A2T7NSC7"/>
<dbReference type="EMBL" id="PZQS01000009">
    <property type="protein sequence ID" value="PVD24081.1"/>
    <property type="molecule type" value="Genomic_DNA"/>
</dbReference>
<name>A0A2T7NSC7_POMCA</name>
<accession>A0A2T7NSC7</accession>
<evidence type="ECO:0000313" key="1">
    <source>
        <dbReference type="EMBL" id="PVD24081.1"/>
    </source>
</evidence>
<keyword evidence="2" id="KW-1185">Reference proteome</keyword>